<dbReference type="EMBL" id="JEMT01029753">
    <property type="protein sequence ID" value="EXX50948.1"/>
    <property type="molecule type" value="Genomic_DNA"/>
</dbReference>
<gene>
    <name evidence="3" type="ORF">RirG_266070</name>
</gene>
<dbReference type="PROSITE" id="PS51717">
    <property type="entry name" value="G_VLIG"/>
    <property type="match status" value="1"/>
</dbReference>
<evidence type="ECO:0000256" key="1">
    <source>
        <dbReference type="ARBA" id="ARBA00006828"/>
    </source>
</evidence>
<dbReference type="PANTHER" id="PTHR14819:SF25">
    <property type="entry name" value="CHROMOSOME UNDETERMINED SCAFFOLD_52, WHOLE GENOME SHOTGUN SEQUENCE"/>
    <property type="match status" value="1"/>
</dbReference>
<comment type="caution">
    <text evidence="3">The sequence shown here is derived from an EMBL/GenBank/DDBJ whole genome shotgun (WGS) entry which is preliminary data.</text>
</comment>
<dbReference type="Proteomes" id="UP000022910">
    <property type="component" value="Unassembled WGS sequence"/>
</dbReference>
<organism evidence="3 4">
    <name type="scientific">Rhizophagus irregularis (strain DAOM 197198w)</name>
    <name type="common">Glomus intraradices</name>
    <dbReference type="NCBI Taxonomy" id="1432141"/>
    <lineage>
        <taxon>Eukaryota</taxon>
        <taxon>Fungi</taxon>
        <taxon>Fungi incertae sedis</taxon>
        <taxon>Mucoromycota</taxon>
        <taxon>Glomeromycotina</taxon>
        <taxon>Glomeromycetes</taxon>
        <taxon>Glomerales</taxon>
        <taxon>Glomeraceae</taxon>
        <taxon>Rhizophagus</taxon>
    </lineage>
</organism>
<proteinExistence type="inferred from homology"/>
<dbReference type="OrthoDB" id="1597724at2759"/>
<evidence type="ECO:0000313" key="4">
    <source>
        <dbReference type="Proteomes" id="UP000022910"/>
    </source>
</evidence>
<dbReference type="InterPro" id="IPR057365">
    <property type="entry name" value="URGCP"/>
</dbReference>
<dbReference type="STRING" id="1432141.A0A015L807"/>
<evidence type="ECO:0000259" key="2">
    <source>
        <dbReference type="PROSITE" id="PS51717"/>
    </source>
</evidence>
<dbReference type="GO" id="GO:0005525">
    <property type="term" value="F:GTP binding"/>
    <property type="evidence" value="ECO:0007669"/>
    <property type="project" value="InterPro"/>
</dbReference>
<dbReference type="InterPro" id="IPR030383">
    <property type="entry name" value="G_VLIG_dom"/>
</dbReference>
<dbReference type="PANTHER" id="PTHR14819">
    <property type="entry name" value="GTP-BINDING"/>
    <property type="match status" value="1"/>
</dbReference>
<keyword evidence="4" id="KW-1185">Reference proteome</keyword>
<dbReference type="SUPFAM" id="SSF52540">
    <property type="entry name" value="P-loop containing nucleoside triphosphate hydrolases"/>
    <property type="match status" value="1"/>
</dbReference>
<dbReference type="Pfam" id="PF25683">
    <property type="entry name" value="URGCP_GTPase"/>
    <property type="match status" value="1"/>
</dbReference>
<dbReference type="Gene3D" id="3.40.50.300">
    <property type="entry name" value="P-loop containing nucleotide triphosphate hydrolases"/>
    <property type="match status" value="1"/>
</dbReference>
<dbReference type="InterPro" id="IPR027417">
    <property type="entry name" value="P-loop_NTPase"/>
</dbReference>
<dbReference type="Pfam" id="PF25496">
    <property type="entry name" value="URGCP"/>
    <property type="match status" value="1"/>
</dbReference>
<evidence type="ECO:0000313" key="3">
    <source>
        <dbReference type="EMBL" id="EXX50948.1"/>
    </source>
</evidence>
<reference evidence="3 4" key="1">
    <citation type="submission" date="2014-02" db="EMBL/GenBank/DDBJ databases">
        <title>Single nucleus genome sequencing reveals high similarity among nuclei of an endomycorrhizal fungus.</title>
        <authorList>
            <person name="Lin K."/>
            <person name="Geurts R."/>
            <person name="Zhang Z."/>
            <person name="Limpens E."/>
            <person name="Saunders D.G."/>
            <person name="Mu D."/>
            <person name="Pang E."/>
            <person name="Cao H."/>
            <person name="Cha H."/>
            <person name="Lin T."/>
            <person name="Zhou Q."/>
            <person name="Shang Y."/>
            <person name="Li Y."/>
            <person name="Ivanov S."/>
            <person name="Sharma T."/>
            <person name="Velzen R.V."/>
            <person name="Ruijter N.D."/>
            <person name="Aanen D.K."/>
            <person name="Win J."/>
            <person name="Kamoun S."/>
            <person name="Bisseling T."/>
            <person name="Huang S."/>
        </authorList>
    </citation>
    <scope>NUCLEOTIDE SEQUENCE [LARGE SCALE GENOMIC DNA]</scope>
    <source>
        <strain evidence="4">DAOM197198w</strain>
    </source>
</reference>
<accession>A0A015L807</accession>
<comment type="similarity">
    <text evidence="1">Belongs to the TRAFAC class dynamin-like GTPase superfamily. Very large inducible GTPase (VLIG) family.</text>
</comment>
<protein>
    <submittedName>
        <fullName evidence="3">Sey1p</fullName>
    </submittedName>
</protein>
<dbReference type="InterPro" id="IPR052986">
    <property type="entry name" value="VLIG_GTPase"/>
</dbReference>
<dbReference type="HOGENOM" id="CLU_002276_3_0_1"/>
<name>A0A015L807_RHIIW</name>
<feature type="domain" description="VLIG-type G" evidence="2">
    <location>
        <begin position="574"/>
        <end position="817"/>
    </location>
</feature>
<sequence>MVDNKVITIHKQWHPILDREIPLIEPYHYVKLSEILLPPKLSTYESGSVSKVLPYIRQKVKMWGADVLRAETIKTLINEDEELSDEESMMDMDESQDLERNQLSRFDCIASLLASAECTVAQDIFRTLSQFPISFPLVMPKLDEAEKFRVMLPSFTGPIIKWETKPGTIVENHLFNDPFQLIVAVRIGTNSSGKSTILNQLMASNSMFSSCSDPRAEHGIPHMISGSIEFTWLTQETCNVGLWNDVFVNYYKEGTNKIILLANLHGDALDYPDQIQFLKQFPSSFLVFLMPGYTEDKLDEFKVQIGPKKVVNCYVSDSKKGKYAINVNNLTHDRTLKKVRMMFKEALDIDNSDTSPFKISELKLGRSLQFAEDIEFQTSQLLVDFVKEKTCRDIKLNVMQLQRRQQSDDGLQIWNNNTDLQVLIRLYKFVLKLPLDKRRQALAHLEREISRLSMIESSEARNRAVLKKEELRKSSVVNKDQKDEETILNEIAKIWAEVDDMSLGLEHFFRELGQIYKILSVNNPSDEIVLELPKLYSELLISGHTIELLNGDTGTISEAWFSAICKHICNKYPKLRIFVISILGLQSSGKSTLLNALFACRFAVSVGRCTRGLFMRLLFLEKDLSDQLNIDAFILIDTEGLGAPEKMNDPESEKKDRILTTFAMGVSNLTILNVLGESTRDLTEILQIAIVTMARLEKAGMAPDILMVQHVSERNIAKISEPEEKFREALREALKIANEQDIEMGISNTDCLHILDERIRNGQLLKPFRPFKNGATAYAPPSEQYHEDVVNLYNSIIEDCKNSKNKIEFSQWHSLIQNYWKAVSHENFTVRFKNIKEIYEFIDLGKRITRLKETIDRSFQKHEESIMQEIRSKLLNWSPNDKSNINSILQDECSKLIEEELRRVPDCNIILCEEYEKKDKESSELEDANIKCEACEECEKTNKERIELEEYLRDKNNEKCEMETKQTIENYIAINRQSVSTKLTQMLEASLIRKGISSESLDIINKHLENILKNMSSEGLSNQQRQQKIDDIWNLLQQHMLSKDNTIPIEEKINKEVKDEYYNSLPRELYHQYMKGILPDLSKFKAYKKLSKQYFASLQNFHFSQYLEKNELVVLEDKLDDLIDNILNEKAAYYFYHGIIRDLKNRILKICPNNYLPEFKWNAHLYALLMFKPKMISYQEKWNKENTPLGILNQKEDEYIKIINTRLQYGHTLVSEGHIIADYLMRVIHKKAMNAGSDERKDAVRNIAWLTCTESIRLKYFENLAEKVQNGEKEDAIQHFLNPKRRIESWFVRTVDNNSSGNPEQKYKDTFSAEFKRVLQEIRNCQSFEEIKKFVNNYMIQVDKVDYKLDLNGEITENDLKIFRDTIEKELETKGNNHPPRLEPFQKPSDDKSIMERLGCTEACYWCGALCWGSRDHHENSDKTKTHHSSHQPAGLACVSDKYTGELIATPCHNRTDDTNVWYFGKDVPTKWGVAKVLDFPDWKFDSHCIYVFNDLMCWFFEKLHEDLAKRRNLKPASSANLIQNGLFLNYNDIISTLRTKIGEDQDSDDIRIIL</sequence>